<keyword evidence="2" id="KW-1185">Reference proteome</keyword>
<evidence type="ECO:0000313" key="1">
    <source>
        <dbReference type="EMBL" id="KLT44583.1"/>
    </source>
</evidence>
<dbReference type="RefSeq" id="XP_018281074.1">
    <property type="nucleotide sequence ID" value="XM_018426456.1"/>
</dbReference>
<dbReference type="GeneID" id="28987059"/>
<accession>A0A0J0XU20</accession>
<organism evidence="1 2">
    <name type="scientific">Cutaneotrichosporon oleaginosum</name>
    <dbReference type="NCBI Taxonomy" id="879819"/>
    <lineage>
        <taxon>Eukaryota</taxon>
        <taxon>Fungi</taxon>
        <taxon>Dikarya</taxon>
        <taxon>Basidiomycota</taxon>
        <taxon>Agaricomycotina</taxon>
        <taxon>Tremellomycetes</taxon>
        <taxon>Trichosporonales</taxon>
        <taxon>Trichosporonaceae</taxon>
        <taxon>Cutaneotrichosporon</taxon>
    </lineage>
</organism>
<reference evidence="1 2" key="1">
    <citation type="submission" date="2015-03" db="EMBL/GenBank/DDBJ databases">
        <title>Genomics and transcriptomics of the oil-accumulating basidiomycete yeast T. oleaginosus allow insights into substrate utilization and the diverse evolutionary trajectories of mating systems in fungi.</title>
        <authorList>
            <consortium name="DOE Joint Genome Institute"/>
            <person name="Kourist R."/>
            <person name="Kracht O."/>
            <person name="Bracharz F."/>
            <person name="Lipzen A."/>
            <person name="Nolan M."/>
            <person name="Ohm R."/>
            <person name="Grigoriev I."/>
            <person name="Sun S."/>
            <person name="Heitman J."/>
            <person name="Bruck T."/>
            <person name="Nowrousian M."/>
        </authorList>
    </citation>
    <scope>NUCLEOTIDE SEQUENCE [LARGE SCALE GENOMIC DNA]</scope>
    <source>
        <strain evidence="1 2">IBC0246</strain>
    </source>
</reference>
<sequence length="171" mass="18483">MWNCLRPLVDICVFGAGCIVFMPSKTALAMPRSTMGSSAVSSPLQVLTLSGVQSALAQCSASPNAVAHAEWHMAATVANDVGPLAFQTVGHVIDTATKAATTFRCAWCFFNTEEVPELRRQSFHSISACQNHNMGHLSQLKPTDSCPFVKCQYAATRENLVAHLWEIEGEV</sequence>
<proteinExistence type="predicted"/>
<protein>
    <submittedName>
        <fullName evidence="1">Uncharacterized protein</fullName>
    </submittedName>
</protein>
<evidence type="ECO:0000313" key="2">
    <source>
        <dbReference type="Proteomes" id="UP000053611"/>
    </source>
</evidence>
<gene>
    <name evidence="1" type="ORF">CC85DRAFT_326429</name>
</gene>
<dbReference type="EMBL" id="KQ087186">
    <property type="protein sequence ID" value="KLT44583.1"/>
    <property type="molecule type" value="Genomic_DNA"/>
</dbReference>
<dbReference type="AlphaFoldDB" id="A0A0J0XU20"/>
<dbReference type="Proteomes" id="UP000053611">
    <property type="component" value="Unassembled WGS sequence"/>
</dbReference>
<name>A0A0J0XU20_9TREE</name>